<comment type="caution">
    <text evidence="3">The sequence shown here is derived from an EMBL/GenBank/DDBJ whole genome shotgun (WGS) entry which is preliminary data.</text>
</comment>
<dbReference type="InterPro" id="IPR005366">
    <property type="entry name" value="EMC8/9"/>
</dbReference>
<feature type="domain" description="MPN" evidence="2">
    <location>
        <begin position="16"/>
        <end position="154"/>
    </location>
</feature>
<dbReference type="InterPro" id="IPR037518">
    <property type="entry name" value="MPN"/>
</dbReference>
<dbReference type="GO" id="GO:0072546">
    <property type="term" value="C:EMC complex"/>
    <property type="evidence" value="ECO:0007669"/>
    <property type="project" value="InterPro"/>
</dbReference>
<accession>A0A835GXI8</accession>
<protein>
    <recommendedName>
        <fullName evidence="2">MPN domain-containing protein</fullName>
    </recommendedName>
</protein>
<evidence type="ECO:0000256" key="1">
    <source>
        <dbReference type="ARBA" id="ARBA00007461"/>
    </source>
</evidence>
<dbReference type="PROSITE" id="PS50249">
    <property type="entry name" value="MPN"/>
    <property type="match status" value="1"/>
</dbReference>
<evidence type="ECO:0000313" key="4">
    <source>
        <dbReference type="Proteomes" id="UP000631114"/>
    </source>
</evidence>
<dbReference type="Gene3D" id="3.40.140.10">
    <property type="entry name" value="Cytidine Deaminase, domain 2"/>
    <property type="match status" value="1"/>
</dbReference>
<dbReference type="Pfam" id="PF03665">
    <property type="entry name" value="UPF0172"/>
    <property type="match status" value="2"/>
</dbReference>
<dbReference type="EMBL" id="JADFTS010000009">
    <property type="protein sequence ID" value="KAF9588330.1"/>
    <property type="molecule type" value="Genomic_DNA"/>
</dbReference>
<organism evidence="3 4">
    <name type="scientific">Coptis chinensis</name>
    <dbReference type="NCBI Taxonomy" id="261450"/>
    <lineage>
        <taxon>Eukaryota</taxon>
        <taxon>Viridiplantae</taxon>
        <taxon>Streptophyta</taxon>
        <taxon>Embryophyta</taxon>
        <taxon>Tracheophyta</taxon>
        <taxon>Spermatophyta</taxon>
        <taxon>Magnoliopsida</taxon>
        <taxon>Ranunculales</taxon>
        <taxon>Ranunculaceae</taxon>
        <taxon>Coptidoideae</taxon>
        <taxon>Coptis</taxon>
    </lineage>
</organism>
<name>A0A835GXI8_9MAGN</name>
<proteinExistence type="inferred from homology"/>
<dbReference type="OrthoDB" id="194468at2759"/>
<dbReference type="Proteomes" id="UP000631114">
    <property type="component" value="Unassembled WGS sequence"/>
</dbReference>
<evidence type="ECO:0000313" key="3">
    <source>
        <dbReference type="EMBL" id="KAF9588330.1"/>
    </source>
</evidence>
<dbReference type="AlphaFoldDB" id="A0A835GXI8"/>
<dbReference type="PANTHER" id="PTHR12941:SF10">
    <property type="entry name" value="ER MEMBRANE PROTEIN COMPLEX SUBUNIT 8_9 HOMOLOG"/>
    <property type="match status" value="1"/>
</dbReference>
<comment type="similarity">
    <text evidence="1">Belongs to the EMC8/EMC9 family.</text>
</comment>
<evidence type="ECO:0000259" key="2">
    <source>
        <dbReference type="PROSITE" id="PS50249"/>
    </source>
</evidence>
<sequence length="317" mass="35416">MQIKVITLVMGGELKYEIGQNAYIKLVLHALKHKASAVNGVLIGRLIKDEVVEISDAVPLSHSHIGLLPTLEIALIQIEEHFGSQGLSVVGYYHANERFDDLELGNVAKKIGDHIYRYFPQVSVLLLDNKKLESLIKGKDRNPVVQSTIKRNELCFNEPYKGPASYATECDRLQVFIGTVREGFVQPLNCMKLEELSSVSLSLVSIVLYSHYCYEVSSLVPISSCLCSQIFCTSPQGPDFDLLSCTFLLMKQLYTRDLSKNWKQAGSGGSGSLTLKEPSANIVLLDYIVSQKWEGVVDFDDHLDDISKDWLNPDLFK</sequence>
<dbReference type="PANTHER" id="PTHR12941">
    <property type="entry name" value="ER MEMBRANE PROTEIN COMPLEX"/>
    <property type="match status" value="1"/>
</dbReference>
<gene>
    <name evidence="3" type="ORF">IFM89_008760</name>
</gene>
<reference evidence="3 4" key="1">
    <citation type="submission" date="2020-10" db="EMBL/GenBank/DDBJ databases">
        <title>The Coptis chinensis genome and diversification of protoberbering-type alkaloids.</title>
        <authorList>
            <person name="Wang B."/>
            <person name="Shu S."/>
            <person name="Song C."/>
            <person name="Liu Y."/>
        </authorList>
    </citation>
    <scope>NUCLEOTIDE SEQUENCE [LARGE SCALE GENOMIC DNA]</scope>
    <source>
        <strain evidence="3">HL-2020</strain>
        <tissue evidence="3">Leaf</tissue>
    </source>
</reference>
<dbReference type="CDD" id="cd08060">
    <property type="entry name" value="MPN_UPF0172"/>
    <property type="match status" value="1"/>
</dbReference>
<keyword evidence="4" id="KW-1185">Reference proteome</keyword>